<proteinExistence type="predicted"/>
<evidence type="ECO:0000313" key="2">
    <source>
        <dbReference type="Proteomes" id="UP000198981"/>
    </source>
</evidence>
<protein>
    <submittedName>
        <fullName evidence="1">Uncharacterized protein</fullName>
    </submittedName>
</protein>
<keyword evidence="2" id="KW-1185">Reference proteome</keyword>
<dbReference type="STRING" id="1960309.SAMN03159343_1625"/>
<reference evidence="2" key="1">
    <citation type="submission" date="2016-10" db="EMBL/GenBank/DDBJ databases">
        <authorList>
            <person name="Varghese N."/>
            <person name="Submissions S."/>
        </authorList>
    </citation>
    <scope>NUCLEOTIDE SEQUENCE [LARGE SCALE GENOMIC DNA]</scope>
    <source>
        <strain evidence="2">DSM 45722</strain>
    </source>
</reference>
<evidence type="ECO:0000313" key="1">
    <source>
        <dbReference type="EMBL" id="SCX45601.1"/>
    </source>
</evidence>
<dbReference type="AlphaFoldDB" id="A0A1G4XWL6"/>
<name>A0A1G4XWL6_9ACTN</name>
<dbReference type="RefSeq" id="WP_165839319.1">
    <property type="nucleotide sequence ID" value="NZ_FMUH01000002.1"/>
</dbReference>
<organism evidence="1 2">
    <name type="scientific">Klenkia marina</name>
    <dbReference type="NCBI Taxonomy" id="1960309"/>
    <lineage>
        <taxon>Bacteria</taxon>
        <taxon>Bacillati</taxon>
        <taxon>Actinomycetota</taxon>
        <taxon>Actinomycetes</taxon>
        <taxon>Geodermatophilales</taxon>
        <taxon>Geodermatophilaceae</taxon>
        <taxon>Klenkia</taxon>
    </lineage>
</organism>
<dbReference type="EMBL" id="FMUH01000002">
    <property type="protein sequence ID" value="SCX45601.1"/>
    <property type="molecule type" value="Genomic_DNA"/>
</dbReference>
<dbReference type="Proteomes" id="UP000198981">
    <property type="component" value="Unassembled WGS sequence"/>
</dbReference>
<gene>
    <name evidence="1" type="ORF">SAMN03159343_1625</name>
</gene>
<sequence>MSSSQRSAGPERTSTPTLLIVIAWLLVSIPLAYGLVRTVITAAPLFTGG</sequence>
<accession>A0A1G4XWL6</accession>